<name>A0A195B1X7_9HYME</name>
<proteinExistence type="predicted"/>
<dbReference type="EMBL" id="KQ976681">
    <property type="protein sequence ID" value="KYM78204.1"/>
    <property type="molecule type" value="Genomic_DNA"/>
</dbReference>
<protein>
    <submittedName>
        <fullName evidence="1">Uncharacterized protein</fullName>
    </submittedName>
</protein>
<evidence type="ECO:0000313" key="2">
    <source>
        <dbReference type="Proteomes" id="UP000078540"/>
    </source>
</evidence>
<organism evidence="1 2">
    <name type="scientific">Atta colombica</name>
    <dbReference type="NCBI Taxonomy" id="520822"/>
    <lineage>
        <taxon>Eukaryota</taxon>
        <taxon>Metazoa</taxon>
        <taxon>Ecdysozoa</taxon>
        <taxon>Arthropoda</taxon>
        <taxon>Hexapoda</taxon>
        <taxon>Insecta</taxon>
        <taxon>Pterygota</taxon>
        <taxon>Neoptera</taxon>
        <taxon>Endopterygota</taxon>
        <taxon>Hymenoptera</taxon>
        <taxon>Apocrita</taxon>
        <taxon>Aculeata</taxon>
        <taxon>Formicoidea</taxon>
        <taxon>Formicidae</taxon>
        <taxon>Myrmicinae</taxon>
        <taxon>Atta</taxon>
    </lineage>
</organism>
<sequence length="173" mass="20082">MQPSLMFFNCNLITNDNDSSSCDEVNALRYNGCIRMRNVTCPTCVTSGVERSIFLGESRRQSEKSFAIRVITAYFQSACDSSTARHIRKPNECYMKRFLHGSENIAEMFGANKRSAHLRETNLAGDKEFELTNWLPHEKYPLSFQIANTCTNWRYDERLFILLFTSMYLLKRS</sequence>
<evidence type="ECO:0000313" key="1">
    <source>
        <dbReference type="EMBL" id="KYM78204.1"/>
    </source>
</evidence>
<keyword evidence="2" id="KW-1185">Reference proteome</keyword>
<accession>A0A195B1X7</accession>
<dbReference type="Proteomes" id="UP000078540">
    <property type="component" value="Unassembled WGS sequence"/>
</dbReference>
<gene>
    <name evidence="1" type="ORF">ALC53_11399</name>
</gene>
<dbReference type="AlphaFoldDB" id="A0A195B1X7"/>
<reference evidence="1 2" key="1">
    <citation type="submission" date="2015-09" db="EMBL/GenBank/DDBJ databases">
        <title>Atta colombica WGS genome.</title>
        <authorList>
            <person name="Nygaard S."/>
            <person name="Hu H."/>
            <person name="Boomsma J."/>
            <person name="Zhang G."/>
        </authorList>
    </citation>
    <scope>NUCLEOTIDE SEQUENCE [LARGE SCALE GENOMIC DNA]</scope>
    <source>
        <strain evidence="1">Treedump-2</strain>
        <tissue evidence="1">Whole body</tissue>
    </source>
</reference>